<accession>A0A813LUD4</accession>
<evidence type="ECO:0000313" key="4">
    <source>
        <dbReference type="Proteomes" id="UP000626109"/>
    </source>
</evidence>
<evidence type="ECO:0000256" key="1">
    <source>
        <dbReference type="SAM" id="MobiDB-lite"/>
    </source>
</evidence>
<feature type="compositionally biased region" description="Low complexity" evidence="1">
    <location>
        <begin position="219"/>
        <end position="228"/>
    </location>
</feature>
<name>A0A813LUD4_POLGL</name>
<feature type="region of interest" description="Disordered" evidence="1">
    <location>
        <begin position="219"/>
        <end position="242"/>
    </location>
</feature>
<reference evidence="3" key="1">
    <citation type="submission" date="2021-02" db="EMBL/GenBank/DDBJ databases">
        <authorList>
            <person name="Dougan E. K."/>
            <person name="Rhodes N."/>
            <person name="Thang M."/>
            <person name="Chan C."/>
        </authorList>
    </citation>
    <scope>NUCLEOTIDE SEQUENCE</scope>
</reference>
<dbReference type="PROSITE" id="PS50106">
    <property type="entry name" value="PDZ"/>
    <property type="match status" value="1"/>
</dbReference>
<dbReference type="InterPro" id="IPR041489">
    <property type="entry name" value="PDZ_6"/>
</dbReference>
<dbReference type="Pfam" id="PF17820">
    <property type="entry name" value="PDZ_6"/>
    <property type="match status" value="1"/>
</dbReference>
<dbReference type="SMART" id="SM00228">
    <property type="entry name" value="PDZ"/>
    <property type="match status" value="1"/>
</dbReference>
<dbReference type="AlphaFoldDB" id="A0A813LUD4"/>
<dbReference type="InterPro" id="IPR001478">
    <property type="entry name" value="PDZ"/>
</dbReference>
<dbReference type="Proteomes" id="UP000626109">
    <property type="component" value="Unassembled WGS sequence"/>
</dbReference>
<dbReference type="Gene3D" id="2.30.42.10">
    <property type="match status" value="1"/>
</dbReference>
<sequence length="290" mass="30574">MAKSEDVSTDWQKSAGDFSCLVCGRKRLPASEFSKKQVEKALENLRSLPNKDIRTGPEVQSVVYLSGTCKKCAEEKEQKEQADSQAKRQDREKAAEEAVLEPPDRIDVSLGARPFGLTPATKGSGYLVAKASEGKPAAKAGVRPGWRLVSVAGVSCEGDSVEEAQAKLKAAELPVAAVFEGLPGGADFCVSCQEVLAVPLFSRKMRTRPPDKRRCTSCVEASEAAGETEGTEAGGDGDAAVGVATGRGARNSKLSELQGLCAETAREAEQVTGLKAVRGGSARGRGRGYR</sequence>
<evidence type="ECO:0000313" key="3">
    <source>
        <dbReference type="EMBL" id="CAE8735237.1"/>
    </source>
</evidence>
<protein>
    <recommendedName>
        <fullName evidence="2">PDZ domain-containing protein</fullName>
    </recommendedName>
</protein>
<feature type="domain" description="PDZ" evidence="2">
    <location>
        <begin position="105"/>
        <end position="171"/>
    </location>
</feature>
<gene>
    <name evidence="3" type="ORF">PGLA2088_LOCUS47729</name>
</gene>
<feature type="region of interest" description="Disordered" evidence="1">
    <location>
        <begin position="75"/>
        <end position="98"/>
    </location>
</feature>
<organism evidence="3 4">
    <name type="scientific">Polarella glacialis</name>
    <name type="common">Dinoflagellate</name>
    <dbReference type="NCBI Taxonomy" id="89957"/>
    <lineage>
        <taxon>Eukaryota</taxon>
        <taxon>Sar</taxon>
        <taxon>Alveolata</taxon>
        <taxon>Dinophyceae</taxon>
        <taxon>Suessiales</taxon>
        <taxon>Suessiaceae</taxon>
        <taxon>Polarella</taxon>
    </lineage>
</organism>
<proteinExistence type="predicted"/>
<comment type="caution">
    <text evidence="3">The sequence shown here is derived from an EMBL/GenBank/DDBJ whole genome shotgun (WGS) entry which is preliminary data.</text>
</comment>
<dbReference type="SUPFAM" id="SSF50156">
    <property type="entry name" value="PDZ domain-like"/>
    <property type="match status" value="1"/>
</dbReference>
<evidence type="ECO:0000259" key="2">
    <source>
        <dbReference type="PROSITE" id="PS50106"/>
    </source>
</evidence>
<dbReference type="EMBL" id="CAJNNW010036526">
    <property type="protein sequence ID" value="CAE8735237.1"/>
    <property type="molecule type" value="Genomic_DNA"/>
</dbReference>
<dbReference type="InterPro" id="IPR036034">
    <property type="entry name" value="PDZ_sf"/>
</dbReference>